<dbReference type="PANTHER" id="PTHR42836">
    <property type="entry name" value="7-CARBOXY-7-DEAZAGUANINE SYNTHASE"/>
    <property type="match status" value="1"/>
</dbReference>
<gene>
    <name evidence="8 10" type="primary">queE</name>
    <name evidence="10" type="ORF">WI372_00950</name>
</gene>
<feature type="binding site" evidence="8">
    <location>
        <begin position="43"/>
        <end position="45"/>
    </location>
    <ligand>
        <name>S-adenosyl-L-methionine</name>
        <dbReference type="ChEBI" id="CHEBI:59789"/>
    </ligand>
</feature>
<dbReference type="CDD" id="cd01335">
    <property type="entry name" value="Radical_SAM"/>
    <property type="match status" value="1"/>
</dbReference>
<dbReference type="RefSeq" id="WP_405276340.1">
    <property type="nucleotide sequence ID" value="NZ_JBBHLI010000001.1"/>
</dbReference>
<feature type="domain" description="Radical SAM core" evidence="9">
    <location>
        <begin position="24"/>
        <end position="220"/>
    </location>
</feature>
<evidence type="ECO:0000259" key="9">
    <source>
        <dbReference type="PROSITE" id="PS51918"/>
    </source>
</evidence>
<dbReference type="Gene3D" id="3.20.20.70">
    <property type="entry name" value="Aldolase class I"/>
    <property type="match status" value="1"/>
</dbReference>
<feature type="binding site" evidence="8">
    <location>
        <begin position="18"/>
        <end position="20"/>
    </location>
    <ligand>
        <name>substrate</name>
    </ligand>
</feature>
<keyword evidence="11" id="KW-1185">Reference proteome</keyword>
<name>A0ABU9E484_9BACT</name>
<keyword evidence="7 8" id="KW-0456">Lyase</keyword>
<comment type="cofactor">
    <cofactor evidence="8">
        <name>[4Fe-4S] cluster</name>
        <dbReference type="ChEBI" id="CHEBI:49883"/>
    </cofactor>
    <text evidence="8">Binds 1 [4Fe-4S] cluster. The cluster is coordinated with 3 cysteines and an exchangeable S-adenosyl-L-methionine.</text>
</comment>
<feature type="binding site" evidence="8">
    <location>
        <position position="44"/>
    </location>
    <ligand>
        <name>[4Fe-4S] cluster</name>
        <dbReference type="ChEBI" id="CHEBI:49883"/>
        <note>4Fe-4S-S-AdoMet</note>
    </ligand>
</feature>
<dbReference type="InterPro" id="IPR058240">
    <property type="entry name" value="rSAM_sf"/>
</dbReference>
<comment type="subunit">
    <text evidence="8">Homodimer.</text>
</comment>
<organism evidence="10 11">
    <name type="scientific">Gaopeijia maritima</name>
    <dbReference type="NCBI Taxonomy" id="3119007"/>
    <lineage>
        <taxon>Bacteria</taxon>
        <taxon>Pseudomonadati</taxon>
        <taxon>Gemmatimonadota</taxon>
        <taxon>Longimicrobiia</taxon>
        <taxon>Gaopeijiales</taxon>
        <taxon>Gaopeijiaceae</taxon>
        <taxon>Gaopeijia</taxon>
    </lineage>
</organism>
<feature type="binding site" evidence="8">
    <location>
        <position position="33"/>
    </location>
    <ligand>
        <name>substrate</name>
    </ligand>
</feature>
<proteinExistence type="inferred from homology"/>
<evidence type="ECO:0000313" key="10">
    <source>
        <dbReference type="EMBL" id="MEK9499546.1"/>
    </source>
</evidence>
<comment type="similarity">
    <text evidence="8">Belongs to the radical SAM superfamily. 7-carboxy-7-deazaguanine synthase family.</text>
</comment>
<comment type="catalytic activity">
    <reaction evidence="8">
        <text>6-carboxy-5,6,7,8-tetrahydropterin + H(+) = 7-carboxy-7-carbaguanine + NH4(+)</text>
        <dbReference type="Rhea" id="RHEA:27974"/>
        <dbReference type="ChEBI" id="CHEBI:15378"/>
        <dbReference type="ChEBI" id="CHEBI:28938"/>
        <dbReference type="ChEBI" id="CHEBI:61032"/>
        <dbReference type="ChEBI" id="CHEBI:61036"/>
        <dbReference type="EC" id="4.3.99.3"/>
    </reaction>
</comment>
<keyword evidence="3 8" id="KW-0479">Metal-binding</keyword>
<feature type="binding site" evidence="8">
    <location>
        <position position="37"/>
    </location>
    <ligand>
        <name>[4Fe-4S] cluster</name>
        <dbReference type="ChEBI" id="CHEBI:49883"/>
        <note>4Fe-4S-S-AdoMet</note>
    </ligand>
</feature>
<dbReference type="Pfam" id="PF04055">
    <property type="entry name" value="Radical_SAM"/>
    <property type="match status" value="1"/>
</dbReference>
<feature type="binding site" evidence="8">
    <location>
        <position position="78"/>
    </location>
    <ligand>
        <name>S-adenosyl-L-methionine</name>
        <dbReference type="ChEBI" id="CHEBI:59789"/>
    </ligand>
</feature>
<keyword evidence="8" id="KW-0671">Queuosine biosynthesis</keyword>
<dbReference type="EC" id="4.3.99.3" evidence="8"/>
<dbReference type="PROSITE" id="PS51918">
    <property type="entry name" value="RADICAL_SAM"/>
    <property type="match status" value="1"/>
</dbReference>
<evidence type="ECO:0000256" key="5">
    <source>
        <dbReference type="ARBA" id="ARBA00023004"/>
    </source>
</evidence>
<comment type="caution">
    <text evidence="10">The sequence shown here is derived from an EMBL/GenBank/DDBJ whole genome shotgun (WGS) entry which is preliminary data.</text>
</comment>
<dbReference type="SFLD" id="SFLDS00029">
    <property type="entry name" value="Radical_SAM"/>
    <property type="match status" value="1"/>
</dbReference>
<keyword evidence="1 8" id="KW-0004">4Fe-4S</keyword>
<dbReference type="SUPFAM" id="SSF102114">
    <property type="entry name" value="Radical SAM enzymes"/>
    <property type="match status" value="1"/>
</dbReference>
<evidence type="ECO:0000256" key="1">
    <source>
        <dbReference type="ARBA" id="ARBA00022485"/>
    </source>
</evidence>
<evidence type="ECO:0000256" key="3">
    <source>
        <dbReference type="ARBA" id="ARBA00022723"/>
    </source>
</evidence>
<evidence type="ECO:0000313" key="11">
    <source>
        <dbReference type="Proteomes" id="UP001484239"/>
    </source>
</evidence>
<dbReference type="PIRSF" id="PIRSF000370">
    <property type="entry name" value="QueE"/>
    <property type="match status" value="1"/>
</dbReference>
<sequence length="225" mass="24675">MDTERAPFLRITEIFHSIQGESTRAGLPCTFVRLTGCPLRCVWCDTEYAFTGGTRMTLDEIVEKVDAVGTPLVEITGGEPLAHPNAFPLAARLADAGYTVLVETSGAFDISGLDPRVIRIMDLKCPGSGESARNLWSNLDHLGPADEVKFVVADRADYEWARGVIRERGLDRAVVAGRLGALLFSPVWEAVDLEDLAAWILDDRLPARFQLQLHKLIWGADTIGV</sequence>
<dbReference type="PANTHER" id="PTHR42836:SF1">
    <property type="entry name" value="7-CARBOXY-7-DEAZAGUANINE SYNTHASE"/>
    <property type="match status" value="1"/>
</dbReference>
<dbReference type="InterPro" id="IPR024924">
    <property type="entry name" value="7-CO-7-deazaguanine_synth-like"/>
</dbReference>
<evidence type="ECO:0000256" key="6">
    <source>
        <dbReference type="ARBA" id="ARBA00023014"/>
    </source>
</evidence>
<dbReference type="EMBL" id="JBBHLI010000001">
    <property type="protein sequence ID" value="MEK9499546.1"/>
    <property type="molecule type" value="Genomic_DNA"/>
</dbReference>
<dbReference type="InterPro" id="IPR013785">
    <property type="entry name" value="Aldolase_TIM"/>
</dbReference>
<keyword evidence="6 8" id="KW-0411">Iron-sulfur</keyword>
<protein>
    <recommendedName>
        <fullName evidence="8">7-carboxy-7-deazaguanine synthase</fullName>
        <shortName evidence="8">CDG synthase</shortName>
        <ecNumber evidence="8">4.3.99.3</ecNumber>
    </recommendedName>
    <alternativeName>
        <fullName evidence="8">Queuosine biosynthesis protein QueE</fullName>
    </alternativeName>
</protein>
<dbReference type="Proteomes" id="UP001484239">
    <property type="component" value="Unassembled WGS sequence"/>
</dbReference>
<dbReference type="InterPro" id="IPR007197">
    <property type="entry name" value="rSAM"/>
</dbReference>
<feature type="binding site" evidence="8">
    <location>
        <position position="76"/>
    </location>
    <ligand>
        <name>substrate</name>
    </ligand>
</feature>
<keyword evidence="5 8" id="KW-0408">Iron</keyword>
<keyword evidence="4 8" id="KW-0460">Magnesium</keyword>
<comment type="cofactor">
    <cofactor evidence="8">
        <name>Mg(2+)</name>
        <dbReference type="ChEBI" id="CHEBI:18420"/>
    </cofactor>
</comment>
<comment type="cofactor">
    <cofactor evidence="8">
        <name>S-adenosyl-L-methionine</name>
        <dbReference type="ChEBI" id="CHEBI:59789"/>
    </cofactor>
    <text evidence="8">Binds 1 S-adenosyl-L-methionine per subunit.</text>
</comment>
<feature type="binding site" evidence="8">
    <location>
        <position position="46"/>
    </location>
    <ligand>
        <name>Mg(2+)</name>
        <dbReference type="ChEBI" id="CHEBI:18420"/>
    </ligand>
</feature>
<comment type="pathway">
    <text evidence="8">Purine metabolism; 7-cyano-7-deazaguanine biosynthesis.</text>
</comment>
<evidence type="ECO:0000256" key="4">
    <source>
        <dbReference type="ARBA" id="ARBA00022842"/>
    </source>
</evidence>
<accession>A0ABU9E484</accession>
<evidence type="ECO:0000256" key="8">
    <source>
        <dbReference type="HAMAP-Rule" id="MF_00917"/>
    </source>
</evidence>
<comment type="caution">
    <text evidence="8">Lacks conserved residue(s) required for the propagation of feature annotation.</text>
</comment>
<comment type="function">
    <text evidence="8">Catalyzes the complex heterocyclic radical-mediated conversion of 6-carboxy-5,6,7,8-tetrahydropterin (CPH4) to 7-carboxy-7-deazaguanine (CDG), a step common to the biosynthetic pathways of all 7-deazapurine-containing compounds.</text>
</comment>
<reference evidence="10 11" key="1">
    <citation type="submission" date="2024-02" db="EMBL/GenBank/DDBJ databases">
        <title>A novel Gemmatimonadota bacterium.</title>
        <authorList>
            <person name="Du Z.-J."/>
            <person name="Ye Y.-Q."/>
        </authorList>
    </citation>
    <scope>NUCLEOTIDE SEQUENCE [LARGE SCALE GENOMIC DNA]</scope>
    <source>
        <strain evidence="10 11">DH-20</strain>
    </source>
</reference>
<dbReference type="NCBIfam" id="TIGR04349">
    <property type="entry name" value="rSAM_QueE_gams"/>
    <property type="match status" value="1"/>
</dbReference>
<keyword evidence="2 8" id="KW-0949">S-adenosyl-L-methionine</keyword>
<dbReference type="InterPro" id="IPR027621">
    <property type="entry name" value="rSAM_QueE_gams"/>
</dbReference>
<evidence type="ECO:0000256" key="7">
    <source>
        <dbReference type="ARBA" id="ARBA00023239"/>
    </source>
</evidence>
<feature type="binding site" evidence="8">
    <location>
        <position position="41"/>
    </location>
    <ligand>
        <name>[4Fe-4S] cluster</name>
        <dbReference type="ChEBI" id="CHEBI:49883"/>
        <note>4Fe-4S-S-AdoMet</note>
    </ligand>
</feature>
<dbReference type="HAMAP" id="MF_00917">
    <property type="entry name" value="QueE"/>
    <property type="match status" value="1"/>
</dbReference>
<evidence type="ECO:0000256" key="2">
    <source>
        <dbReference type="ARBA" id="ARBA00022691"/>
    </source>
</evidence>
<dbReference type="GO" id="GO:0016829">
    <property type="term" value="F:lyase activity"/>
    <property type="evidence" value="ECO:0007669"/>
    <property type="project" value="UniProtKB-KW"/>
</dbReference>